<evidence type="ECO:0000256" key="3">
    <source>
        <dbReference type="ARBA" id="ARBA00023163"/>
    </source>
</evidence>
<dbReference type="CDD" id="cd03136">
    <property type="entry name" value="GATase1_AraC_ArgR_like"/>
    <property type="match status" value="1"/>
</dbReference>
<sequence length="320" mass="35535">MIVQNRPKMRRPLDLAVLLFPAFSNHCLANSIEPLRAANAIARRCCFRWRFVGLTEGEVVSSSGLSVRIDSTLGRAEGGDYLLVMPSYDVVDLDTPECRRALRSARKRFAHLVGLDTGSWLLAGAGLLDGRRATIHREVQIAMAERFPDVQVLPDRVIDDGDILSCGGAQTSFELVLDLIERNCGPLLRLEVAALFLDRSTDAPHSSRPPVPGGTAEAAISIMLRHIETPLPIAEIATQLGMTRKRLEQKCQTRYGIGPRDLYRTIRLREARWLVETSSLSVREIALRCGYADPSALTRAFRQAFDLSPRALRAHLDRAD</sequence>
<evidence type="ECO:0000256" key="1">
    <source>
        <dbReference type="ARBA" id="ARBA00023015"/>
    </source>
</evidence>
<dbReference type="EMBL" id="PGTB01000005">
    <property type="protein sequence ID" value="PJE38051.1"/>
    <property type="molecule type" value="Genomic_DNA"/>
</dbReference>
<feature type="domain" description="HTH araC/xylS-type" evidence="4">
    <location>
        <begin position="217"/>
        <end position="315"/>
    </location>
</feature>
<keyword evidence="1" id="KW-0805">Transcription regulation</keyword>
<gene>
    <name evidence="5" type="ORF">CVM52_03625</name>
</gene>
<dbReference type="Pfam" id="PF01965">
    <property type="entry name" value="DJ-1_PfpI"/>
    <property type="match status" value="1"/>
</dbReference>
<reference evidence="5 6" key="1">
    <citation type="journal article" date="2018" name="Int. J. Syst. Evol. Microbiol.">
        <title>Pseudooceanicola lipolyticus sp. nov., a marine alphaproteobacterium, reclassification of Oceanicola flagellatus as Pseudooceanicola flagellatus comb. nov. and emended description of the genus Pseudooceanicola.</title>
        <authorList>
            <person name="Huang M.-M."/>
            <person name="Guo L.-L."/>
            <person name="Wu Y.-H."/>
            <person name="Lai Q.-L."/>
            <person name="Shao Z.-Z."/>
            <person name="Wang C.-S."/>
            <person name="Wu M."/>
            <person name="Xu X.-W."/>
        </authorList>
    </citation>
    <scope>NUCLEOTIDE SEQUENCE [LARGE SCALE GENOMIC DNA]</scope>
    <source>
        <strain evidence="5 6">157</strain>
    </source>
</reference>
<dbReference type="SMART" id="SM00342">
    <property type="entry name" value="HTH_ARAC"/>
    <property type="match status" value="1"/>
</dbReference>
<keyword evidence="6" id="KW-1185">Reference proteome</keyword>
<dbReference type="SUPFAM" id="SSF52317">
    <property type="entry name" value="Class I glutamine amidotransferase-like"/>
    <property type="match status" value="1"/>
</dbReference>
<dbReference type="InterPro" id="IPR002818">
    <property type="entry name" value="DJ-1/PfpI"/>
</dbReference>
<dbReference type="Proteomes" id="UP000231553">
    <property type="component" value="Unassembled WGS sequence"/>
</dbReference>
<name>A0A2M8J5J7_9RHOB</name>
<dbReference type="PANTHER" id="PTHR43130">
    <property type="entry name" value="ARAC-FAMILY TRANSCRIPTIONAL REGULATOR"/>
    <property type="match status" value="1"/>
</dbReference>
<dbReference type="GO" id="GO:0043565">
    <property type="term" value="F:sequence-specific DNA binding"/>
    <property type="evidence" value="ECO:0007669"/>
    <property type="project" value="InterPro"/>
</dbReference>
<dbReference type="Pfam" id="PF12833">
    <property type="entry name" value="HTH_18"/>
    <property type="match status" value="1"/>
</dbReference>
<evidence type="ECO:0000313" key="5">
    <source>
        <dbReference type="EMBL" id="PJE38051.1"/>
    </source>
</evidence>
<dbReference type="InterPro" id="IPR018062">
    <property type="entry name" value="HTH_AraC-typ_CS"/>
</dbReference>
<evidence type="ECO:0000313" key="6">
    <source>
        <dbReference type="Proteomes" id="UP000231553"/>
    </source>
</evidence>
<comment type="caution">
    <text evidence="5">The sequence shown here is derived from an EMBL/GenBank/DDBJ whole genome shotgun (WGS) entry which is preliminary data.</text>
</comment>
<proteinExistence type="predicted"/>
<dbReference type="GO" id="GO:0003700">
    <property type="term" value="F:DNA-binding transcription factor activity"/>
    <property type="evidence" value="ECO:0007669"/>
    <property type="project" value="InterPro"/>
</dbReference>
<dbReference type="InterPro" id="IPR009057">
    <property type="entry name" value="Homeodomain-like_sf"/>
</dbReference>
<dbReference type="InterPro" id="IPR052158">
    <property type="entry name" value="INH-QAR"/>
</dbReference>
<accession>A0A2M8J5J7</accession>
<dbReference type="Gene3D" id="1.10.10.60">
    <property type="entry name" value="Homeodomain-like"/>
    <property type="match status" value="1"/>
</dbReference>
<dbReference type="OrthoDB" id="9793400at2"/>
<protein>
    <submittedName>
        <fullName evidence="5">AraC family transcriptional regulator</fullName>
    </submittedName>
</protein>
<dbReference type="PANTHER" id="PTHR43130:SF3">
    <property type="entry name" value="HTH-TYPE TRANSCRIPTIONAL REGULATOR RV1931C"/>
    <property type="match status" value="1"/>
</dbReference>
<evidence type="ECO:0000256" key="2">
    <source>
        <dbReference type="ARBA" id="ARBA00023125"/>
    </source>
</evidence>
<dbReference type="PROSITE" id="PS00041">
    <property type="entry name" value="HTH_ARAC_FAMILY_1"/>
    <property type="match status" value="1"/>
</dbReference>
<dbReference type="PROSITE" id="PS01124">
    <property type="entry name" value="HTH_ARAC_FAMILY_2"/>
    <property type="match status" value="1"/>
</dbReference>
<dbReference type="InterPro" id="IPR018060">
    <property type="entry name" value="HTH_AraC"/>
</dbReference>
<dbReference type="InterPro" id="IPR029062">
    <property type="entry name" value="Class_I_gatase-like"/>
</dbReference>
<evidence type="ECO:0000259" key="4">
    <source>
        <dbReference type="PROSITE" id="PS01124"/>
    </source>
</evidence>
<dbReference type="AlphaFoldDB" id="A0A2M8J5J7"/>
<dbReference type="SUPFAM" id="SSF46689">
    <property type="entry name" value="Homeodomain-like"/>
    <property type="match status" value="1"/>
</dbReference>
<organism evidence="5 6">
    <name type="scientific">Pseudooceanicola lipolyticus</name>
    <dbReference type="NCBI Taxonomy" id="2029104"/>
    <lineage>
        <taxon>Bacteria</taxon>
        <taxon>Pseudomonadati</taxon>
        <taxon>Pseudomonadota</taxon>
        <taxon>Alphaproteobacteria</taxon>
        <taxon>Rhodobacterales</taxon>
        <taxon>Paracoccaceae</taxon>
        <taxon>Pseudooceanicola</taxon>
    </lineage>
</organism>
<keyword evidence="2" id="KW-0238">DNA-binding</keyword>
<keyword evidence="3" id="KW-0804">Transcription</keyword>
<dbReference type="Gene3D" id="3.40.50.880">
    <property type="match status" value="1"/>
</dbReference>